<sequence>MRHDDRELPPPPANDRPGDRWVLEQDGRRRLSWTGRRQRLTSACLLFAISGVALMLLVTPATTLFQPGDLSSPHAQILAGASAEQRCGACHQSATTSLTDWFRSGGSGHQGISSSERCMKCHHTTIPLGLAGTAHNLPIAVRDRLTKLAISERGRPAEWRPAVAMVDQNHLRCATCHQEHHGPTTSLTQLSNAQCQACHAAPFGSFAESHPTWDQWPYHRSGNIGFDHRTHHDQHFPRHHPAEAFDCRTCHANVRDHSTAISDLGSEPQRSPSYEVGCASCHEETLRAQVVDGITLLQLPTLPESVADQFGPWPPTAIGFTDGSLSPLVELLIRSDPTIAPLLRQIPNGDLAQLPRGTSRSNHTLGRIATSLRELMDDIADRGHRAIEDRLTRQGLAPPPFRPVLQGLPPQWIEATAKDWFQPVSDTPSPSPHEADQHHADQLPSRSTLANSRPSTEPTTDSSELLPEGSLLLDIGHDSGVDDALLDEGRLSGPADPLDPLAAAPATSAVDKTSVVPSELVNLGGWYRRDTVCDIRYRPAGHADPVLKAMIETFAQLSEGDPLKERFHANPVVQVCMNCHPAADAIPARWTSQRNGETLDRFTVFSHQPHLSVTPPEQHASGQQNSGQCNRCHQIASTEGGNAVGQFAPLGKDNCAACHVRGAAGEQCTTCHRYHIR</sequence>
<keyword evidence="3" id="KW-0812">Transmembrane</keyword>
<keyword evidence="3" id="KW-0472">Membrane</keyword>
<evidence type="ECO:0000256" key="1">
    <source>
        <dbReference type="ARBA" id="ARBA00022729"/>
    </source>
</evidence>
<gene>
    <name evidence="4" type="ORF">FYK55_17565</name>
</gene>
<evidence type="ECO:0000256" key="3">
    <source>
        <dbReference type="SAM" id="Phobius"/>
    </source>
</evidence>
<comment type="caution">
    <text evidence="4">The sequence shown here is derived from an EMBL/GenBank/DDBJ whole genome shotgun (WGS) entry which is preliminary data.</text>
</comment>
<dbReference type="PANTHER" id="PTHR35038:SF10">
    <property type="entry name" value="HIGH-MOLECULAR-WEIGHT CYTOCHROME C"/>
    <property type="match status" value="1"/>
</dbReference>
<keyword evidence="1" id="KW-0732">Signal</keyword>
<dbReference type="PANTHER" id="PTHR35038">
    <property type="entry name" value="DISSIMILATORY SULFITE REDUCTASE SIRA"/>
    <property type="match status" value="1"/>
</dbReference>
<reference evidence="4 5" key="1">
    <citation type="submission" date="2019-08" db="EMBL/GenBank/DDBJ databases">
        <authorList>
            <person name="Dhanesh K."/>
            <person name="Kumar G."/>
            <person name="Sasikala C."/>
            <person name="Venkata Ramana C."/>
        </authorList>
    </citation>
    <scope>NUCLEOTIDE SEQUENCE [LARGE SCALE GENOMIC DNA]</scope>
    <source>
        <strain evidence="4 5">JC645</strain>
    </source>
</reference>
<dbReference type="InterPro" id="IPR036280">
    <property type="entry name" value="Multihaem_cyt_sf"/>
</dbReference>
<dbReference type="Gene3D" id="3.90.10.10">
    <property type="entry name" value="Cytochrome C3"/>
    <property type="match status" value="1"/>
</dbReference>
<organism evidence="4 5">
    <name type="scientific">Roseiconus nitratireducens</name>
    <dbReference type="NCBI Taxonomy" id="2605748"/>
    <lineage>
        <taxon>Bacteria</taxon>
        <taxon>Pseudomonadati</taxon>
        <taxon>Planctomycetota</taxon>
        <taxon>Planctomycetia</taxon>
        <taxon>Pirellulales</taxon>
        <taxon>Pirellulaceae</taxon>
        <taxon>Roseiconus</taxon>
    </lineage>
</organism>
<accession>A0A5M6D6D4</accession>
<dbReference type="AlphaFoldDB" id="A0A5M6D6D4"/>
<dbReference type="CDD" id="cd08168">
    <property type="entry name" value="Cytochrom_C3"/>
    <property type="match status" value="1"/>
</dbReference>
<dbReference type="InterPro" id="IPR051829">
    <property type="entry name" value="Multiheme_Cytochr_ET"/>
</dbReference>
<proteinExistence type="predicted"/>
<dbReference type="EMBL" id="VWOX01000010">
    <property type="protein sequence ID" value="KAA5541379.1"/>
    <property type="molecule type" value="Genomic_DNA"/>
</dbReference>
<feature type="region of interest" description="Disordered" evidence="2">
    <location>
        <begin position="1"/>
        <end position="20"/>
    </location>
</feature>
<evidence type="ECO:0000256" key="2">
    <source>
        <dbReference type="SAM" id="MobiDB-lite"/>
    </source>
</evidence>
<dbReference type="SUPFAM" id="SSF48695">
    <property type="entry name" value="Multiheme cytochromes"/>
    <property type="match status" value="2"/>
</dbReference>
<keyword evidence="5" id="KW-1185">Reference proteome</keyword>
<evidence type="ECO:0000313" key="4">
    <source>
        <dbReference type="EMBL" id="KAA5541379.1"/>
    </source>
</evidence>
<protein>
    <submittedName>
        <fullName evidence="4">Uncharacterized protein</fullName>
    </submittedName>
</protein>
<evidence type="ECO:0000313" key="5">
    <source>
        <dbReference type="Proteomes" id="UP000324479"/>
    </source>
</evidence>
<feature type="region of interest" description="Disordered" evidence="2">
    <location>
        <begin position="422"/>
        <end position="467"/>
    </location>
</feature>
<keyword evidence="3" id="KW-1133">Transmembrane helix</keyword>
<name>A0A5M6D6D4_9BACT</name>
<dbReference type="RefSeq" id="WP_150077765.1">
    <property type="nucleotide sequence ID" value="NZ_VWOX01000010.1"/>
</dbReference>
<feature type="transmembrane region" description="Helical" evidence="3">
    <location>
        <begin position="40"/>
        <end position="58"/>
    </location>
</feature>
<feature type="compositionally biased region" description="Polar residues" evidence="2">
    <location>
        <begin position="444"/>
        <end position="461"/>
    </location>
</feature>
<dbReference type="Proteomes" id="UP000324479">
    <property type="component" value="Unassembled WGS sequence"/>
</dbReference>